<dbReference type="GeneID" id="36561666"/>
<dbReference type="RefSeq" id="XP_024706951.1">
    <property type="nucleotide sequence ID" value="XM_024853965.1"/>
</dbReference>
<dbReference type="AlphaFoldDB" id="A0A2I2GFJ3"/>
<keyword evidence="2" id="KW-1185">Reference proteome</keyword>
<evidence type="ECO:0000313" key="2">
    <source>
        <dbReference type="Proteomes" id="UP000234275"/>
    </source>
</evidence>
<dbReference type="InterPro" id="IPR032710">
    <property type="entry name" value="NTF2-like_dom_sf"/>
</dbReference>
<dbReference type="STRING" id="1392250.A0A2I2GFJ3"/>
<proteinExistence type="predicted"/>
<organism evidence="1 2">
    <name type="scientific">Aspergillus steynii IBT 23096</name>
    <dbReference type="NCBI Taxonomy" id="1392250"/>
    <lineage>
        <taxon>Eukaryota</taxon>
        <taxon>Fungi</taxon>
        <taxon>Dikarya</taxon>
        <taxon>Ascomycota</taxon>
        <taxon>Pezizomycotina</taxon>
        <taxon>Eurotiomycetes</taxon>
        <taxon>Eurotiomycetidae</taxon>
        <taxon>Eurotiales</taxon>
        <taxon>Aspergillaceae</taxon>
        <taxon>Aspergillus</taxon>
        <taxon>Aspergillus subgen. Circumdati</taxon>
    </lineage>
</organism>
<accession>A0A2I2GFJ3</accession>
<reference evidence="1 2" key="1">
    <citation type="submission" date="2016-12" db="EMBL/GenBank/DDBJ databases">
        <title>The genomes of Aspergillus section Nigri reveals drivers in fungal speciation.</title>
        <authorList>
            <consortium name="DOE Joint Genome Institute"/>
            <person name="Vesth T.C."/>
            <person name="Nybo J."/>
            <person name="Theobald S."/>
            <person name="Brandl J."/>
            <person name="Frisvad J.C."/>
            <person name="Nielsen K.F."/>
            <person name="Lyhne E.K."/>
            <person name="Kogle M.E."/>
            <person name="Kuo A."/>
            <person name="Riley R."/>
            <person name="Clum A."/>
            <person name="Nolan M."/>
            <person name="Lipzen A."/>
            <person name="Salamov A."/>
            <person name="Henrissat B."/>
            <person name="Wiebenga A."/>
            <person name="De Vries R.P."/>
            <person name="Grigoriev I.V."/>
            <person name="Mortensen U.H."/>
            <person name="Andersen M.R."/>
            <person name="Baker S.E."/>
        </authorList>
    </citation>
    <scope>NUCLEOTIDE SEQUENCE [LARGE SCALE GENOMIC DNA]</scope>
    <source>
        <strain evidence="1 2">IBT 23096</strain>
    </source>
</reference>
<sequence length="167" mass="19123">MKMTSTLHRTTLNFLEVFETLSLEKFLSVLTPDAEYIIAPASSSMPVLKVGDNFAEHVRGLNSILDGFPMFPKEILENEEKGQVTIWATSLAGFKDEVKDSGLSEEEWAYRGEYIIIVTMDETREKIVRVVEFMDSRLTERLKVLFSRAKKNLDKIKAEEKEQVGDR</sequence>
<evidence type="ECO:0008006" key="3">
    <source>
        <dbReference type="Google" id="ProtNLM"/>
    </source>
</evidence>
<gene>
    <name evidence="1" type="ORF">P170DRAFT_487854</name>
</gene>
<comment type="caution">
    <text evidence="1">The sequence shown here is derived from an EMBL/GenBank/DDBJ whole genome shotgun (WGS) entry which is preliminary data.</text>
</comment>
<dbReference type="OrthoDB" id="3758478at2759"/>
<name>A0A2I2GFJ3_9EURO</name>
<dbReference type="Gene3D" id="3.10.450.50">
    <property type="match status" value="1"/>
</dbReference>
<evidence type="ECO:0000313" key="1">
    <source>
        <dbReference type="EMBL" id="PLB51649.1"/>
    </source>
</evidence>
<dbReference type="VEuPathDB" id="FungiDB:P170DRAFT_487854"/>
<dbReference type="EMBL" id="MSFO01000002">
    <property type="protein sequence ID" value="PLB51649.1"/>
    <property type="molecule type" value="Genomic_DNA"/>
</dbReference>
<dbReference type="Proteomes" id="UP000234275">
    <property type="component" value="Unassembled WGS sequence"/>
</dbReference>
<protein>
    <recommendedName>
        <fullName evidence="3">SnoaL-like domain-containing protein</fullName>
    </recommendedName>
</protein>
<dbReference type="SUPFAM" id="SSF54427">
    <property type="entry name" value="NTF2-like"/>
    <property type="match status" value="1"/>
</dbReference>